<sequence length="100" mass="10897">MVLDFVENDARRLRARMHVRIIAANEGRACVAFVRGPDGAEIDEEYVVAGAYLIGDQVRLHVRSVFSPKRTMAGCRMRSIPSSSSTLDPSASASDCVSRA</sequence>
<feature type="compositionally biased region" description="Low complexity" evidence="1">
    <location>
        <begin position="79"/>
        <end position="100"/>
    </location>
</feature>
<comment type="caution">
    <text evidence="2">The sequence shown here is derived from an EMBL/GenBank/DDBJ whole genome shotgun (WGS) entry which is preliminary data.</text>
</comment>
<name>A0AAW3PGA2_9BURK</name>
<evidence type="ECO:0000313" key="2">
    <source>
        <dbReference type="EMBL" id="KWF52836.1"/>
    </source>
</evidence>
<evidence type="ECO:0000256" key="1">
    <source>
        <dbReference type="SAM" id="MobiDB-lite"/>
    </source>
</evidence>
<accession>A0AAW3PGA2</accession>
<reference evidence="2 3" key="1">
    <citation type="submission" date="2015-11" db="EMBL/GenBank/DDBJ databases">
        <title>Expanding the genomic diversity of Burkholderia species for the development of highly accurate diagnostics.</title>
        <authorList>
            <person name="Sahl J."/>
            <person name="Keim P."/>
            <person name="Wagner D."/>
        </authorList>
    </citation>
    <scope>NUCLEOTIDE SEQUENCE [LARGE SCALE GENOMIC DNA]</scope>
    <source>
        <strain evidence="2 3">MSMB378WGS</strain>
    </source>
</reference>
<protein>
    <submittedName>
        <fullName evidence="2">Uncharacterized protein</fullName>
    </submittedName>
</protein>
<gene>
    <name evidence="2" type="ORF">WL88_15970</name>
</gene>
<organism evidence="2 3">
    <name type="scientific">Burkholderia diffusa</name>
    <dbReference type="NCBI Taxonomy" id="488732"/>
    <lineage>
        <taxon>Bacteria</taxon>
        <taxon>Pseudomonadati</taxon>
        <taxon>Pseudomonadota</taxon>
        <taxon>Betaproteobacteria</taxon>
        <taxon>Burkholderiales</taxon>
        <taxon>Burkholderiaceae</taxon>
        <taxon>Burkholderia</taxon>
        <taxon>Burkholderia cepacia complex</taxon>
    </lineage>
</organism>
<dbReference type="Proteomes" id="UP000063236">
    <property type="component" value="Unassembled WGS sequence"/>
</dbReference>
<dbReference type="AlphaFoldDB" id="A0AAW3PGA2"/>
<dbReference type="EMBL" id="LPJV01000034">
    <property type="protein sequence ID" value="KWF52836.1"/>
    <property type="molecule type" value="Genomic_DNA"/>
</dbReference>
<proteinExistence type="predicted"/>
<feature type="region of interest" description="Disordered" evidence="1">
    <location>
        <begin position="77"/>
        <end position="100"/>
    </location>
</feature>
<dbReference type="RefSeq" id="WP_060189376.1">
    <property type="nucleotide sequence ID" value="NZ_LPJS01000064.1"/>
</dbReference>
<evidence type="ECO:0000313" key="3">
    <source>
        <dbReference type="Proteomes" id="UP000063236"/>
    </source>
</evidence>